<feature type="region of interest" description="Disordered" evidence="1">
    <location>
        <begin position="827"/>
        <end position="868"/>
    </location>
</feature>
<dbReference type="EMBL" id="PJQY01002118">
    <property type="protein sequence ID" value="PQP96311.1"/>
    <property type="molecule type" value="Genomic_DNA"/>
</dbReference>
<name>A0A314XQA2_PRUYE</name>
<organism evidence="2 3">
    <name type="scientific">Prunus yedoensis var. nudiflora</name>
    <dbReference type="NCBI Taxonomy" id="2094558"/>
    <lineage>
        <taxon>Eukaryota</taxon>
        <taxon>Viridiplantae</taxon>
        <taxon>Streptophyta</taxon>
        <taxon>Embryophyta</taxon>
        <taxon>Tracheophyta</taxon>
        <taxon>Spermatophyta</taxon>
        <taxon>Magnoliopsida</taxon>
        <taxon>eudicotyledons</taxon>
        <taxon>Gunneridae</taxon>
        <taxon>Pentapetalae</taxon>
        <taxon>rosids</taxon>
        <taxon>fabids</taxon>
        <taxon>Rosales</taxon>
        <taxon>Rosaceae</taxon>
        <taxon>Amygdaloideae</taxon>
        <taxon>Amygdaleae</taxon>
        <taxon>Prunus</taxon>
    </lineage>
</organism>
<dbReference type="PANTHER" id="PTHR16199">
    <property type="entry name" value="CONDENSIN-2 COMPLEX SUBUNIT G2"/>
    <property type="match status" value="1"/>
</dbReference>
<dbReference type="InterPro" id="IPR011989">
    <property type="entry name" value="ARM-like"/>
</dbReference>
<evidence type="ECO:0000313" key="3">
    <source>
        <dbReference type="Proteomes" id="UP000250321"/>
    </source>
</evidence>
<evidence type="ECO:0000313" key="2">
    <source>
        <dbReference type="EMBL" id="PQP96311.1"/>
    </source>
</evidence>
<comment type="caution">
    <text evidence="2">The sequence shown here is derived from an EMBL/GenBank/DDBJ whole genome shotgun (WGS) entry which is preliminary data.</text>
</comment>
<gene>
    <name evidence="2" type="ORF">Pyn_23575</name>
</gene>
<dbReference type="GO" id="GO:0000796">
    <property type="term" value="C:condensin complex"/>
    <property type="evidence" value="ECO:0007669"/>
    <property type="project" value="TreeGrafter"/>
</dbReference>
<sequence>MEKRLRSALRSSADEFLSSATKQTLKSSKPALKTLIHAINPSSDLSSSLPLSLCNSISQTIQSFQNLLDPNSNPNPKPSSPRSPPTKRLRRSSRRSKTQSEPEPDDPDPNPDRQKQRLLSELQVLAFITQLCVSHAQNAFSPLDLLAGVQALHDNLIILESDSVLVSEIASLCEQWWKEELPGRESLISQSLPFLLSRSLTLKKKADVHRVYALREAFACFDFEDDSIEDLKQLLIRCVISPLYLKTEEGKKFLAFLFGLSSQLLKEVLAMIRSQVPFGRKSMLEAYGDVLFRAWKVLEGDSRSQIENGFLQGLIEGAIHASSGALAASIRRVLGGFINQRTTAGVEKLLFQLSEPVIFRSLQVANSNVRQNALHLILDLFPLEDPDSTKEVKDSLLDKQFFLLERLLADDCPDVRVVAVEGSCRVLHLFWEIIPLPTITKLITKIFDDMSHDVWHEVRLSTLNGIMYLFGNPQCHQILNVLLPRLGHLMMDNVLSIRVAMADLLLLVRDIRNFQFHKVVKLDVLLSTLANDQPQVAQKITGLLMPSYFPSKVSVEAACNRCVTLVKRSPMAGARFCEFVVSQGASHKSLVELVRVLVTLVLLPNNLDEDRVEGLLLAAANLCNTLASEPFFKNALKEFFDGEKLKCLFAAAATGRAQSSVFNIVSAISPDDVTGLLDECMHQVTNCSGLSTNVERQAEVRSAHKLLLSCDGVDGMLEALTAFLQKAAYRCHIKFGNEIPKLSVFSAKRKKSKSSSKISARWKNVGGKKQTNFENDYSIAVGIAWQIRDFLVSVNTRKSILGSQTELEQVLDHLLNCTDRLFGAGDSGGSGNISPESKHASNKSSTRREKRHRGPQIDASSPSDGGCVYTEPKKLSNKVKMLTAVLRFVVDAATIGFVPQNQGRCLKFTSGYIQCVTSTLERQSREQFQFEEEEDLKDMILCLKSSFTYAAKLLNLALKDVTEASPLLTEASDLANYLLDLIISIELYLGSNYVAHMVTGVKSWLPDLVLALGSGQIMKQIKGEATEITAADCNRLHFPSWLLILAKIEVSEISEVRPEEGGDSEPEEFPAFKKLLDMIVILLKGNLSIRDVFGVVFLIAAIVGLEMKNFRLVSGLVRFVCLKVFRQDEKEWGDMMLASLQDLYPQIEREMEEESQEDGRGNLRSAKELLEPIWMYHMYETGKVSMEED</sequence>
<dbReference type="GO" id="GO:0000070">
    <property type="term" value="P:mitotic sister chromatid segregation"/>
    <property type="evidence" value="ECO:0007669"/>
    <property type="project" value="TreeGrafter"/>
</dbReference>
<dbReference type="InterPro" id="IPR024741">
    <property type="entry name" value="Condensin2_G2"/>
</dbReference>
<dbReference type="Gene3D" id="1.25.10.10">
    <property type="entry name" value="Leucine-rich Repeat Variant"/>
    <property type="match status" value="1"/>
</dbReference>
<feature type="region of interest" description="Disordered" evidence="1">
    <location>
        <begin position="1"/>
        <end position="25"/>
    </location>
</feature>
<reference evidence="2 3" key="1">
    <citation type="submission" date="2018-02" db="EMBL/GenBank/DDBJ databases">
        <title>Draft genome of wild Prunus yedoensis var. nudiflora.</title>
        <authorList>
            <person name="Baek S."/>
            <person name="Kim J.-H."/>
            <person name="Choi K."/>
            <person name="Kim G.-B."/>
            <person name="Cho A."/>
            <person name="Jang H."/>
            <person name="Shin C.-H."/>
            <person name="Yu H.-J."/>
            <person name="Mun J.-H."/>
        </authorList>
    </citation>
    <scope>NUCLEOTIDE SEQUENCE [LARGE SCALE GENOMIC DNA]</scope>
    <source>
        <strain evidence="3">cv. Jeju island</strain>
        <tissue evidence="2">Leaf</tissue>
    </source>
</reference>
<feature type="region of interest" description="Disordered" evidence="1">
    <location>
        <begin position="66"/>
        <end position="114"/>
    </location>
</feature>
<keyword evidence="3" id="KW-1185">Reference proteome</keyword>
<accession>A0A314XQA2</accession>
<dbReference type="SUPFAM" id="SSF48371">
    <property type="entry name" value="ARM repeat"/>
    <property type="match status" value="1"/>
</dbReference>
<dbReference type="InterPro" id="IPR016024">
    <property type="entry name" value="ARM-type_fold"/>
</dbReference>
<feature type="compositionally biased region" description="Basic residues" evidence="1">
    <location>
        <begin position="85"/>
        <end position="97"/>
    </location>
</feature>
<feature type="compositionally biased region" description="Pro residues" evidence="1">
    <location>
        <begin position="73"/>
        <end position="84"/>
    </location>
</feature>
<evidence type="ECO:0008006" key="4">
    <source>
        <dbReference type="Google" id="ProtNLM"/>
    </source>
</evidence>
<proteinExistence type="predicted"/>
<dbReference type="Pfam" id="PF12422">
    <property type="entry name" value="Condensin2nSMC"/>
    <property type="match status" value="1"/>
</dbReference>
<dbReference type="OrthoDB" id="10062843at2759"/>
<evidence type="ECO:0000256" key="1">
    <source>
        <dbReference type="SAM" id="MobiDB-lite"/>
    </source>
</evidence>
<dbReference type="STRING" id="2094558.A0A314XQA2"/>
<dbReference type="Proteomes" id="UP000250321">
    <property type="component" value="Unassembled WGS sequence"/>
</dbReference>
<dbReference type="AlphaFoldDB" id="A0A314XQA2"/>
<dbReference type="GO" id="GO:0005634">
    <property type="term" value="C:nucleus"/>
    <property type="evidence" value="ECO:0007669"/>
    <property type="project" value="InterPro"/>
</dbReference>
<protein>
    <recommendedName>
        <fullName evidence="4">Condensin-2 complex subunit G2</fullName>
    </recommendedName>
</protein>
<dbReference type="PANTHER" id="PTHR16199:SF4">
    <property type="entry name" value="CONDENSIN-2 COMPLEX SUBUNIT G2"/>
    <property type="match status" value="1"/>
</dbReference>